<dbReference type="InterPro" id="IPR036047">
    <property type="entry name" value="F-box-like_dom_sf"/>
</dbReference>
<gene>
    <name evidence="2" type="ORF">SAMN06295970_10564</name>
</gene>
<organism evidence="2 3">
    <name type="scientific">Noviherbaspirillum suwonense</name>
    <dbReference type="NCBI Taxonomy" id="1224511"/>
    <lineage>
        <taxon>Bacteria</taxon>
        <taxon>Pseudomonadati</taxon>
        <taxon>Pseudomonadota</taxon>
        <taxon>Betaproteobacteria</taxon>
        <taxon>Burkholderiales</taxon>
        <taxon>Oxalobacteraceae</taxon>
        <taxon>Noviherbaspirillum</taxon>
    </lineage>
</organism>
<dbReference type="EMBL" id="FXUL01000005">
    <property type="protein sequence ID" value="SMP57258.1"/>
    <property type="molecule type" value="Genomic_DNA"/>
</dbReference>
<dbReference type="Proteomes" id="UP001158049">
    <property type="component" value="Unassembled WGS sequence"/>
</dbReference>
<evidence type="ECO:0000259" key="1">
    <source>
        <dbReference type="PROSITE" id="PS50181"/>
    </source>
</evidence>
<accession>A0ABY1Q6K0</accession>
<reference evidence="2 3" key="1">
    <citation type="submission" date="2017-05" db="EMBL/GenBank/DDBJ databases">
        <authorList>
            <person name="Varghese N."/>
            <person name="Submissions S."/>
        </authorList>
    </citation>
    <scope>NUCLEOTIDE SEQUENCE [LARGE SCALE GENOMIC DNA]</scope>
    <source>
        <strain evidence="2 3">DSM 26001</strain>
    </source>
</reference>
<evidence type="ECO:0000313" key="2">
    <source>
        <dbReference type="EMBL" id="SMP57258.1"/>
    </source>
</evidence>
<dbReference type="SUPFAM" id="SSF81383">
    <property type="entry name" value="F-box domain"/>
    <property type="match status" value="1"/>
</dbReference>
<name>A0ABY1Q6K0_9BURK</name>
<dbReference type="InterPro" id="IPR001810">
    <property type="entry name" value="F-box_dom"/>
</dbReference>
<comment type="caution">
    <text evidence="2">The sequence shown here is derived from an EMBL/GenBank/DDBJ whole genome shotgun (WGS) entry which is preliminary data.</text>
</comment>
<keyword evidence="3" id="KW-1185">Reference proteome</keyword>
<dbReference type="RefSeq" id="WP_283441939.1">
    <property type="nucleotide sequence ID" value="NZ_FXUL01000005.1"/>
</dbReference>
<evidence type="ECO:0000313" key="3">
    <source>
        <dbReference type="Proteomes" id="UP001158049"/>
    </source>
</evidence>
<proteinExistence type="predicted"/>
<sequence length="384" mass="41758">MHQTRTSIADLPDDILPIIFSKLPGQDVRLLPLLSSRFQRLSEPAIQAMAASMLHAALPLTTPADWQKLSRVLKMHAHHITLDNWKGFLGAVADAGGSTVLVQLLLLAPSVGAGDADIARFTGDMPLQLDQQDLPFLKELNATRRIGNSSSIQVVSNTAGNQLAQKIIASGLAHQFRSEGKRGNSSAGDQAPSCMPAGRTTLAAALEQLTPLEFAGALWHAGAWDQRDAGINAWIRGMVGAHLKKCAGSQEIAKLNLRCYISDPERKAPWFEMLAATGELGPAPGARPYLGTLFSQFFEYATRDNPAIPWREQVPAFARCALIAMASETPAGKGEFSFSKTLVNCRFITRKEAQDFVRKLEKRAPGSMPLAAAVRQWMEDRRAQ</sequence>
<dbReference type="PROSITE" id="PS50181">
    <property type="entry name" value="FBOX"/>
    <property type="match status" value="1"/>
</dbReference>
<protein>
    <recommendedName>
        <fullName evidence="1">F-box domain-containing protein</fullName>
    </recommendedName>
</protein>
<feature type="domain" description="F-box" evidence="1">
    <location>
        <begin position="5"/>
        <end position="53"/>
    </location>
</feature>